<protein>
    <submittedName>
        <fullName evidence="5">Transcriptional antiterminator RfaH</fullName>
    </submittedName>
</protein>
<reference evidence="5 6" key="1">
    <citation type="submission" date="2016-10" db="EMBL/GenBank/DDBJ databases">
        <authorList>
            <person name="de Groot N.N."/>
        </authorList>
    </citation>
    <scope>NUCLEOTIDE SEQUENCE [LARGE SCALE GENOMIC DNA]</scope>
    <source>
        <strain evidence="5 6">DSM 15283</strain>
    </source>
</reference>
<name>A0A1I4IPD1_9RHOB</name>
<dbReference type="InterPro" id="IPR043425">
    <property type="entry name" value="NusG-like"/>
</dbReference>
<keyword evidence="3" id="KW-0804">Transcription</keyword>
<dbReference type="Proteomes" id="UP000199144">
    <property type="component" value="Unassembled WGS sequence"/>
</dbReference>
<dbReference type="PANTHER" id="PTHR30265">
    <property type="entry name" value="RHO-INTERACTING TRANSCRIPTION TERMINATION FACTOR NUSG"/>
    <property type="match status" value="1"/>
</dbReference>
<dbReference type="InterPro" id="IPR006645">
    <property type="entry name" value="NGN-like_dom"/>
</dbReference>
<dbReference type="SUPFAM" id="SSF50104">
    <property type="entry name" value="Translation proteins SH3-like domain"/>
    <property type="match status" value="1"/>
</dbReference>
<feature type="domain" description="NusG-like N-terminal" evidence="4">
    <location>
        <begin position="1"/>
        <end position="67"/>
    </location>
</feature>
<keyword evidence="2" id="KW-0805">Transcription regulation</keyword>
<evidence type="ECO:0000313" key="5">
    <source>
        <dbReference type="EMBL" id="SFL56154.1"/>
    </source>
</evidence>
<evidence type="ECO:0000313" key="6">
    <source>
        <dbReference type="Proteomes" id="UP000199144"/>
    </source>
</evidence>
<dbReference type="GO" id="GO:0031564">
    <property type="term" value="P:transcription antitermination"/>
    <property type="evidence" value="ECO:0007669"/>
    <property type="project" value="UniProtKB-KW"/>
</dbReference>
<dbReference type="Pfam" id="PF02357">
    <property type="entry name" value="NusG"/>
    <property type="match status" value="1"/>
</dbReference>
<dbReference type="SUPFAM" id="SSF82679">
    <property type="entry name" value="N-utilization substance G protein NusG, N-terminal domain"/>
    <property type="match status" value="1"/>
</dbReference>
<dbReference type="GO" id="GO:0006354">
    <property type="term" value="P:DNA-templated transcription elongation"/>
    <property type="evidence" value="ECO:0007669"/>
    <property type="project" value="InterPro"/>
</dbReference>
<keyword evidence="6" id="KW-1185">Reference proteome</keyword>
<proteinExistence type="predicted"/>
<dbReference type="AlphaFoldDB" id="A0A1I4IPD1"/>
<dbReference type="InterPro" id="IPR008991">
    <property type="entry name" value="Translation_prot_SH3-like_sf"/>
</dbReference>
<organism evidence="5 6">
    <name type="scientific">Shimia aestuarii</name>
    <dbReference type="NCBI Taxonomy" id="254406"/>
    <lineage>
        <taxon>Bacteria</taxon>
        <taxon>Pseudomonadati</taxon>
        <taxon>Pseudomonadota</taxon>
        <taxon>Alphaproteobacteria</taxon>
        <taxon>Rhodobacterales</taxon>
        <taxon>Roseobacteraceae</taxon>
    </lineage>
</organism>
<dbReference type="Gene3D" id="3.30.70.940">
    <property type="entry name" value="NusG, N-terminal domain"/>
    <property type="match status" value="1"/>
</dbReference>
<sequence>MPMREETRRRAGRWDRVRKPLFPGYLFVKVPLSQMHWRSINSTYGVARIVALEAGRPTRVDPDLVAALKVRFRFNGELNQPAELEVGNRVRVITGPLADNLAEIEAVPERGRIHVLLQFMGRYTRAVLATDDVESV</sequence>
<evidence type="ECO:0000256" key="3">
    <source>
        <dbReference type="ARBA" id="ARBA00023163"/>
    </source>
</evidence>
<dbReference type="PANTHER" id="PTHR30265:SF7">
    <property type="entry name" value="TRANSCRIPTION ANTITERMINATION PROTEIN RFAH"/>
    <property type="match status" value="1"/>
</dbReference>
<evidence type="ECO:0000256" key="1">
    <source>
        <dbReference type="ARBA" id="ARBA00022814"/>
    </source>
</evidence>
<accession>A0A1I4IPD1</accession>
<dbReference type="EMBL" id="FOTQ01000001">
    <property type="protein sequence ID" value="SFL56154.1"/>
    <property type="molecule type" value="Genomic_DNA"/>
</dbReference>
<evidence type="ECO:0000256" key="2">
    <source>
        <dbReference type="ARBA" id="ARBA00023015"/>
    </source>
</evidence>
<dbReference type="STRING" id="254406.SAMN04488042_101687"/>
<dbReference type="GO" id="GO:0005829">
    <property type="term" value="C:cytosol"/>
    <property type="evidence" value="ECO:0007669"/>
    <property type="project" value="TreeGrafter"/>
</dbReference>
<gene>
    <name evidence="5" type="ORF">SAMN04488042_101687</name>
</gene>
<keyword evidence="1" id="KW-0889">Transcription antitermination</keyword>
<dbReference type="InterPro" id="IPR036735">
    <property type="entry name" value="NGN_dom_sf"/>
</dbReference>
<evidence type="ECO:0000259" key="4">
    <source>
        <dbReference type="Pfam" id="PF02357"/>
    </source>
</evidence>
<dbReference type="CDD" id="cd06091">
    <property type="entry name" value="KOW_NusG"/>
    <property type="match status" value="1"/>
</dbReference>